<reference evidence="7" key="1">
    <citation type="submission" date="2020-03" db="EMBL/GenBank/DDBJ databases">
        <title>Complete genome sequence of sulfur-oxidizing bacterium skT11.</title>
        <authorList>
            <person name="Kanda M."/>
            <person name="Kojima H."/>
            <person name="Fukui M."/>
        </authorList>
    </citation>
    <scope>NUCLEOTIDE SEQUENCE [LARGE SCALE GENOMIC DNA]</scope>
    <source>
        <strain evidence="7">skT11</strain>
    </source>
</reference>
<evidence type="ECO:0000259" key="5">
    <source>
        <dbReference type="PROSITE" id="PS51007"/>
    </source>
</evidence>
<name>A0A6F8VFA6_9PROT</name>
<evidence type="ECO:0000313" key="6">
    <source>
        <dbReference type="EMBL" id="BCB27445.1"/>
    </source>
</evidence>
<feature type="domain" description="Cytochrome c" evidence="5">
    <location>
        <begin position="38"/>
        <end position="127"/>
    </location>
</feature>
<dbReference type="InterPro" id="IPR009056">
    <property type="entry name" value="Cyt_c-like_dom"/>
</dbReference>
<dbReference type="SUPFAM" id="SSF46626">
    <property type="entry name" value="Cytochrome c"/>
    <property type="match status" value="1"/>
</dbReference>
<protein>
    <recommendedName>
        <fullName evidence="5">Cytochrome c domain-containing protein</fullName>
    </recommendedName>
</protein>
<evidence type="ECO:0000313" key="7">
    <source>
        <dbReference type="Proteomes" id="UP000502260"/>
    </source>
</evidence>
<dbReference type="GO" id="GO:0020037">
    <property type="term" value="F:heme binding"/>
    <property type="evidence" value="ECO:0007669"/>
    <property type="project" value="InterPro"/>
</dbReference>
<dbReference type="KEGG" id="slac:SKTS_23310"/>
<dbReference type="GO" id="GO:0009055">
    <property type="term" value="F:electron transfer activity"/>
    <property type="evidence" value="ECO:0007669"/>
    <property type="project" value="InterPro"/>
</dbReference>
<evidence type="ECO:0000256" key="2">
    <source>
        <dbReference type="ARBA" id="ARBA00022723"/>
    </source>
</evidence>
<dbReference type="Gene3D" id="1.10.760.10">
    <property type="entry name" value="Cytochrome c-like domain"/>
    <property type="match status" value="1"/>
</dbReference>
<dbReference type="InterPro" id="IPR051459">
    <property type="entry name" value="Cytochrome_c-type_DH"/>
</dbReference>
<evidence type="ECO:0000256" key="4">
    <source>
        <dbReference type="PROSITE-ProRule" id="PRU00433"/>
    </source>
</evidence>
<gene>
    <name evidence="6" type="ORF">SKTS_23310</name>
</gene>
<organism evidence="6 7">
    <name type="scientific">Sulfurimicrobium lacus</name>
    <dbReference type="NCBI Taxonomy" id="2715678"/>
    <lineage>
        <taxon>Bacteria</taxon>
        <taxon>Pseudomonadati</taxon>
        <taxon>Pseudomonadota</taxon>
        <taxon>Betaproteobacteria</taxon>
        <taxon>Nitrosomonadales</taxon>
        <taxon>Sulfuricellaceae</taxon>
        <taxon>Sulfurimicrobium</taxon>
    </lineage>
</organism>
<evidence type="ECO:0000256" key="1">
    <source>
        <dbReference type="ARBA" id="ARBA00022617"/>
    </source>
</evidence>
<dbReference type="InterPro" id="IPR036909">
    <property type="entry name" value="Cyt_c-like_dom_sf"/>
</dbReference>
<dbReference type="GO" id="GO:0046872">
    <property type="term" value="F:metal ion binding"/>
    <property type="evidence" value="ECO:0007669"/>
    <property type="project" value="UniProtKB-KW"/>
</dbReference>
<sequence length="127" mass="13875">MQGGGMMNMSAIRHRFVSQNGVDPIYASRKNPLKRTAMNIGDGKRLYERNCAACHGPTGLGNGAAGKSLNPPPANLAAFSRTRMATDGYLYWTIAEGGVPLGTAMPPFKNTLKTDEIWKIMIYLHEF</sequence>
<keyword evidence="2 4" id="KW-0479">Metal-binding</keyword>
<keyword evidence="1 4" id="KW-0349">Heme</keyword>
<dbReference type="EMBL" id="AP022853">
    <property type="protein sequence ID" value="BCB27445.1"/>
    <property type="molecule type" value="Genomic_DNA"/>
</dbReference>
<keyword evidence="7" id="KW-1185">Reference proteome</keyword>
<dbReference type="PANTHER" id="PTHR35008:SF8">
    <property type="entry name" value="ALCOHOL DEHYDROGENASE CYTOCHROME C SUBUNIT"/>
    <property type="match status" value="1"/>
</dbReference>
<proteinExistence type="predicted"/>
<accession>A0A6F8VFA6</accession>
<evidence type="ECO:0000256" key="3">
    <source>
        <dbReference type="ARBA" id="ARBA00023004"/>
    </source>
</evidence>
<dbReference type="PANTHER" id="PTHR35008">
    <property type="entry name" value="BLL4482 PROTEIN-RELATED"/>
    <property type="match status" value="1"/>
</dbReference>
<dbReference type="PROSITE" id="PS51007">
    <property type="entry name" value="CYTC"/>
    <property type="match status" value="1"/>
</dbReference>
<keyword evidence="3 4" id="KW-0408">Iron</keyword>
<dbReference type="Proteomes" id="UP000502260">
    <property type="component" value="Chromosome"/>
</dbReference>
<dbReference type="AlphaFoldDB" id="A0A6F8VFA6"/>
<dbReference type="Pfam" id="PF13442">
    <property type="entry name" value="Cytochrome_CBB3"/>
    <property type="match status" value="1"/>
</dbReference>